<evidence type="ECO:0000313" key="5">
    <source>
        <dbReference type="EMBL" id="KAK5996229.1"/>
    </source>
</evidence>
<dbReference type="InterPro" id="IPR036864">
    <property type="entry name" value="Zn2-C6_fun-type_DNA-bd_sf"/>
</dbReference>
<dbReference type="PROSITE" id="PS00463">
    <property type="entry name" value="ZN2_CY6_FUNGAL_1"/>
    <property type="match status" value="1"/>
</dbReference>
<feature type="region of interest" description="Disordered" evidence="3">
    <location>
        <begin position="52"/>
        <end position="77"/>
    </location>
</feature>
<dbReference type="Proteomes" id="UP001338125">
    <property type="component" value="Unassembled WGS sequence"/>
</dbReference>
<dbReference type="Pfam" id="PF11951">
    <property type="entry name" value="Fungal_trans_2"/>
    <property type="match status" value="1"/>
</dbReference>
<evidence type="ECO:0000256" key="2">
    <source>
        <dbReference type="ARBA" id="ARBA00023242"/>
    </source>
</evidence>
<dbReference type="PANTHER" id="PTHR37534">
    <property type="entry name" value="TRANSCRIPTIONAL ACTIVATOR PROTEIN UGA3"/>
    <property type="match status" value="1"/>
</dbReference>
<dbReference type="InterPro" id="IPR001138">
    <property type="entry name" value="Zn2Cys6_DnaBD"/>
</dbReference>
<name>A0ABR0SW38_9HYPO</name>
<gene>
    <name evidence="5" type="ORF">PT974_04660</name>
</gene>
<evidence type="ECO:0000259" key="4">
    <source>
        <dbReference type="PROSITE" id="PS50048"/>
    </source>
</evidence>
<evidence type="ECO:0000313" key="6">
    <source>
        <dbReference type="Proteomes" id="UP001338125"/>
    </source>
</evidence>
<dbReference type="PANTHER" id="PTHR37534:SF46">
    <property type="entry name" value="ZN(II)2CYS6 TRANSCRIPTION FACTOR (EUROFUNG)"/>
    <property type="match status" value="1"/>
</dbReference>
<dbReference type="InterPro" id="IPR021858">
    <property type="entry name" value="Fun_TF"/>
</dbReference>
<reference evidence="5 6" key="1">
    <citation type="submission" date="2024-01" db="EMBL/GenBank/DDBJ databases">
        <title>Complete genome of Cladobotryum mycophilum ATHUM6906.</title>
        <authorList>
            <person name="Christinaki A.C."/>
            <person name="Myridakis A.I."/>
            <person name="Kouvelis V.N."/>
        </authorList>
    </citation>
    <scope>NUCLEOTIDE SEQUENCE [LARGE SCALE GENOMIC DNA]</scope>
    <source>
        <strain evidence="5 6">ATHUM6906</strain>
    </source>
</reference>
<proteinExistence type="predicted"/>
<keyword evidence="6" id="KW-1185">Reference proteome</keyword>
<sequence length="681" mass="76073">MSEIKRRRRTGCLTCRTRRVKCDERKPTCERCEAANMECAGYAPKTRIVVREVPTKRKASSASSQPRSSVEDEGGNDHHAAASVVVAAEQNFLSPPASASAQSIDLTYYPQPKFRDDGLPLVALPSNPPPPCRPCTASREVLAYHQYLFRTLPVLFPLEHLPFWRDRLCEQAWGIEYLYLTISALGSMHRSTLMMSMLGENDRNRGLDTKVIAVQSYTKALQELSGRIDEAEKTPDILAAVLLLMAYFEVFSSNIPAAYSHVQTAHHYFMSIDPSILSAQGNTDLDSLGTALRNLGWTCYMALPLPGMFVSASIHAPSTNSSVATLSMQKSLLHLVTESGLQDLIWGPLPIILHNVSSPLPDKLHLLKKRLREWKDKNSTSLPHLESDTAQQENAIRESQFSIPPPSYLAASPQICVAGATYSFLMARTLWALTFLESGLEMENCERLSYLHFYETMRFAATQAATSSVTLASNAPGRDDYVSCEALDNSLLPILYITGQCSARPSWLHWIAQLMSQIGGQGLFNGSVFAASLRILHTLESHHSRASTDALEIYPSPTHRIISVLVPETSADGFLCYYGKPCNANRDPALGSSALTYYPFAHARLSAEPHDDDAMQREAEIYEDERSKEASFTMDWLLNRPVPQEWRHRSMQVKFDLDRVFRDHVNGSRLLPPTRRGRSEY</sequence>
<dbReference type="SMART" id="SM00066">
    <property type="entry name" value="GAL4"/>
    <property type="match status" value="1"/>
</dbReference>
<dbReference type="CDD" id="cd00067">
    <property type="entry name" value="GAL4"/>
    <property type="match status" value="1"/>
</dbReference>
<comment type="caution">
    <text evidence="5">The sequence shown here is derived from an EMBL/GenBank/DDBJ whole genome shotgun (WGS) entry which is preliminary data.</text>
</comment>
<dbReference type="Pfam" id="PF00172">
    <property type="entry name" value="Zn_clus"/>
    <property type="match status" value="1"/>
</dbReference>
<dbReference type="Gene3D" id="4.10.240.10">
    <property type="entry name" value="Zn(2)-C6 fungal-type DNA-binding domain"/>
    <property type="match status" value="1"/>
</dbReference>
<keyword evidence="2" id="KW-0539">Nucleus</keyword>
<evidence type="ECO:0000256" key="1">
    <source>
        <dbReference type="ARBA" id="ARBA00004123"/>
    </source>
</evidence>
<dbReference type="SUPFAM" id="SSF57701">
    <property type="entry name" value="Zn2/Cys6 DNA-binding domain"/>
    <property type="match status" value="1"/>
</dbReference>
<accession>A0ABR0SW38</accession>
<feature type="domain" description="Zn(2)-C6 fungal-type" evidence="4">
    <location>
        <begin position="11"/>
        <end position="39"/>
    </location>
</feature>
<organism evidence="5 6">
    <name type="scientific">Cladobotryum mycophilum</name>
    <dbReference type="NCBI Taxonomy" id="491253"/>
    <lineage>
        <taxon>Eukaryota</taxon>
        <taxon>Fungi</taxon>
        <taxon>Dikarya</taxon>
        <taxon>Ascomycota</taxon>
        <taxon>Pezizomycotina</taxon>
        <taxon>Sordariomycetes</taxon>
        <taxon>Hypocreomycetidae</taxon>
        <taxon>Hypocreales</taxon>
        <taxon>Hypocreaceae</taxon>
        <taxon>Cladobotryum</taxon>
    </lineage>
</organism>
<comment type="subcellular location">
    <subcellularLocation>
        <location evidence="1">Nucleus</location>
    </subcellularLocation>
</comment>
<protein>
    <recommendedName>
        <fullName evidence="4">Zn(2)-C6 fungal-type domain-containing protein</fullName>
    </recommendedName>
</protein>
<dbReference type="PROSITE" id="PS50048">
    <property type="entry name" value="ZN2_CY6_FUNGAL_2"/>
    <property type="match status" value="1"/>
</dbReference>
<dbReference type="EMBL" id="JAVFKD010000004">
    <property type="protein sequence ID" value="KAK5996229.1"/>
    <property type="molecule type" value="Genomic_DNA"/>
</dbReference>
<evidence type="ECO:0000256" key="3">
    <source>
        <dbReference type="SAM" id="MobiDB-lite"/>
    </source>
</evidence>